<feature type="non-terminal residue" evidence="1">
    <location>
        <position position="24"/>
    </location>
</feature>
<dbReference type="AlphaFoldDB" id="A0AA88APG8"/>
<dbReference type="EMBL" id="BTGU01000054">
    <property type="protein sequence ID" value="GMN54982.1"/>
    <property type="molecule type" value="Genomic_DNA"/>
</dbReference>
<name>A0AA88APG8_FICCA</name>
<evidence type="ECO:0000313" key="2">
    <source>
        <dbReference type="Proteomes" id="UP001187192"/>
    </source>
</evidence>
<sequence>MLEVSSMEDVMDELEVLEVTETDA</sequence>
<proteinExistence type="predicted"/>
<protein>
    <submittedName>
        <fullName evidence="1">Uncharacterized protein</fullName>
    </submittedName>
</protein>
<evidence type="ECO:0000313" key="1">
    <source>
        <dbReference type="EMBL" id="GMN54982.1"/>
    </source>
</evidence>
<comment type="caution">
    <text evidence="1">The sequence shown here is derived from an EMBL/GenBank/DDBJ whole genome shotgun (WGS) entry which is preliminary data.</text>
</comment>
<reference evidence="1" key="1">
    <citation type="submission" date="2023-07" db="EMBL/GenBank/DDBJ databases">
        <title>draft genome sequence of fig (Ficus carica).</title>
        <authorList>
            <person name="Takahashi T."/>
            <person name="Nishimura K."/>
        </authorList>
    </citation>
    <scope>NUCLEOTIDE SEQUENCE</scope>
</reference>
<dbReference type="Proteomes" id="UP001187192">
    <property type="component" value="Unassembled WGS sequence"/>
</dbReference>
<organism evidence="1 2">
    <name type="scientific">Ficus carica</name>
    <name type="common">Common fig</name>
    <dbReference type="NCBI Taxonomy" id="3494"/>
    <lineage>
        <taxon>Eukaryota</taxon>
        <taxon>Viridiplantae</taxon>
        <taxon>Streptophyta</taxon>
        <taxon>Embryophyta</taxon>
        <taxon>Tracheophyta</taxon>
        <taxon>Spermatophyta</taxon>
        <taxon>Magnoliopsida</taxon>
        <taxon>eudicotyledons</taxon>
        <taxon>Gunneridae</taxon>
        <taxon>Pentapetalae</taxon>
        <taxon>rosids</taxon>
        <taxon>fabids</taxon>
        <taxon>Rosales</taxon>
        <taxon>Moraceae</taxon>
        <taxon>Ficeae</taxon>
        <taxon>Ficus</taxon>
    </lineage>
</organism>
<keyword evidence="2" id="KW-1185">Reference proteome</keyword>
<gene>
    <name evidence="1" type="ORF">TIFTF001_024113</name>
</gene>
<accession>A0AA88APG8</accession>